<dbReference type="RefSeq" id="WP_085353455.1">
    <property type="nucleotide sequence ID" value="NZ_NAEX01000188.1"/>
</dbReference>
<reference evidence="3 4" key="1">
    <citation type="submission" date="2017-03" db="EMBL/GenBank/DDBJ databases">
        <title>Whole genome sequences of fourteen strains of Bradyrhizobium canariense and one strain of Bradyrhizobium japonicum isolated from Lupinus (Papilionoideae: Genisteae) species in Algeria.</title>
        <authorList>
            <person name="Crovadore J."/>
            <person name="Chekireb D."/>
            <person name="Brachmann A."/>
            <person name="Chablais R."/>
            <person name="Cochard B."/>
            <person name="Lefort F."/>
        </authorList>
    </citation>
    <scope>NUCLEOTIDE SEQUENCE [LARGE SCALE GENOMIC DNA]</scope>
    <source>
        <strain evidence="1 3">UBMA195</strain>
        <strain evidence="2 4">UBMAN05</strain>
    </source>
</reference>
<accession>A0A1X3EKS5</accession>
<dbReference type="EMBL" id="NAFI01000173">
    <property type="protein sequence ID" value="OSJ09745.1"/>
    <property type="molecule type" value="Genomic_DNA"/>
</dbReference>
<comment type="caution">
    <text evidence="1">The sequence shown here is derived from an EMBL/GenBank/DDBJ whole genome shotgun (WGS) entry which is preliminary data.</text>
</comment>
<proteinExistence type="predicted"/>
<sequence>MKIAIVVAGLIVVVAAVLVAVQPGFLKPASMALVKKSDILGFSPGMTFDETNKLVTQRRYRCRQIRDSYVLECAVDGAKVTIFADDVDPGNPDPKHPIWRVIAELNNPGPQDAAVKSISDQFNAQPTRDAGDGWIWTVGRGLKLSYDGAALKLVDEAEEIRRGKQEAKR</sequence>
<dbReference type="Proteomes" id="UP000193553">
    <property type="component" value="Unassembled WGS sequence"/>
</dbReference>
<name>A0A1X3EKS5_9BRAD</name>
<evidence type="ECO:0000313" key="3">
    <source>
        <dbReference type="Proteomes" id="UP000193553"/>
    </source>
</evidence>
<keyword evidence="4" id="KW-1185">Reference proteome</keyword>
<evidence type="ECO:0000313" key="2">
    <source>
        <dbReference type="EMBL" id="OSJ23712.1"/>
    </source>
</evidence>
<evidence type="ECO:0000313" key="4">
    <source>
        <dbReference type="Proteomes" id="UP000193884"/>
    </source>
</evidence>
<evidence type="ECO:0000313" key="1">
    <source>
        <dbReference type="EMBL" id="OSJ09745.1"/>
    </source>
</evidence>
<organism evidence="1 3">
    <name type="scientific">Bradyrhizobium canariense</name>
    <dbReference type="NCBI Taxonomy" id="255045"/>
    <lineage>
        <taxon>Bacteria</taxon>
        <taxon>Pseudomonadati</taxon>
        <taxon>Pseudomonadota</taxon>
        <taxon>Alphaproteobacteria</taxon>
        <taxon>Hyphomicrobiales</taxon>
        <taxon>Nitrobacteraceae</taxon>
        <taxon>Bradyrhizobium</taxon>
    </lineage>
</organism>
<dbReference type="Proteomes" id="UP000193884">
    <property type="component" value="Unassembled WGS sequence"/>
</dbReference>
<dbReference type="EMBL" id="NAFK01000173">
    <property type="protein sequence ID" value="OSJ23712.1"/>
    <property type="molecule type" value="Genomic_DNA"/>
</dbReference>
<gene>
    <name evidence="2" type="ORF">BST63_28545</name>
    <name evidence="1" type="ORF">BSZ18_17280</name>
</gene>
<dbReference type="AlphaFoldDB" id="A0A1X3EKS5"/>
<dbReference type="OrthoDB" id="8252513at2"/>
<protein>
    <submittedName>
        <fullName evidence="1">Uncharacterized protein</fullName>
    </submittedName>
</protein>